<dbReference type="Gene3D" id="1.10.30.50">
    <property type="match status" value="1"/>
</dbReference>
<keyword evidence="3" id="KW-1185">Reference proteome</keyword>
<dbReference type="CDD" id="cd00085">
    <property type="entry name" value="HNHc"/>
    <property type="match status" value="1"/>
</dbReference>
<dbReference type="Pfam" id="PF13395">
    <property type="entry name" value="HNH_4"/>
    <property type="match status" value="1"/>
</dbReference>
<reference evidence="2" key="1">
    <citation type="submission" date="2021-03" db="EMBL/GenBank/DDBJ databases">
        <title>Complete Genome of Pseudoalteromonas xiamenensis STKMTI.2, a new potential marine bacterium producing anti-Vibrio compounds.</title>
        <authorList>
            <person name="Handayani D.P."/>
            <person name="Isnansetyo A."/>
            <person name="Istiqomah I."/>
            <person name="Jumina J."/>
        </authorList>
    </citation>
    <scope>NUCLEOTIDE SEQUENCE</scope>
    <source>
        <strain evidence="2">STKMTI.2</strain>
    </source>
</reference>
<dbReference type="RefSeq" id="WP_208843219.1">
    <property type="nucleotide sequence ID" value="NZ_CP072133.1"/>
</dbReference>
<dbReference type="SMART" id="SM00507">
    <property type="entry name" value="HNHc"/>
    <property type="match status" value="1"/>
</dbReference>
<dbReference type="EMBL" id="CP072133">
    <property type="protein sequence ID" value="QTH71593.1"/>
    <property type="molecule type" value="Genomic_DNA"/>
</dbReference>
<sequence>MTVQNLSAELQLQFIGYIQRLVVEGDFSATYKFALLNALADICIETPQNGFSSKLEIPFNRIIEKMIQLYWDQASPFNTSNSETPNILYQNSASQVKIITTINKLKANGTHSFSLFLRAPVRIETIKSLLDSIKTGPIERLQTLSGQCDAFLYPIQFKSSASQSYSIVLNEGIADCFRKFYDLVIHIARNAWTKKVVSINKKKGILNNNPSVEAFLFSNDRMNLSSILPILTDIQSNKCFYCQKTISSSDESNVDHFIPFSRYSNDTAHNFVMAHARCNNSKSDYLAAFVHRDRWLQQNLDTYRRVIDEELKLHVHSDPDLTLAISNWAYSQASDINAKLWIAKNEYQTIKVNPYLDMVAE</sequence>
<accession>A0A975DGU2</accession>
<dbReference type="GO" id="GO:0004519">
    <property type="term" value="F:endonuclease activity"/>
    <property type="evidence" value="ECO:0007669"/>
    <property type="project" value="UniProtKB-KW"/>
</dbReference>
<keyword evidence="2" id="KW-0378">Hydrolase</keyword>
<evidence type="ECO:0000313" key="3">
    <source>
        <dbReference type="Proteomes" id="UP000664904"/>
    </source>
</evidence>
<keyword evidence="2" id="KW-0540">Nuclease</keyword>
<dbReference type="Proteomes" id="UP000664904">
    <property type="component" value="Chromosome"/>
</dbReference>
<evidence type="ECO:0000259" key="1">
    <source>
        <dbReference type="SMART" id="SM00507"/>
    </source>
</evidence>
<proteinExistence type="predicted"/>
<organism evidence="2 3">
    <name type="scientific">Pseudoalteromonas xiamenensis</name>
    <dbReference type="NCBI Taxonomy" id="882626"/>
    <lineage>
        <taxon>Bacteria</taxon>
        <taxon>Pseudomonadati</taxon>
        <taxon>Pseudomonadota</taxon>
        <taxon>Gammaproteobacteria</taxon>
        <taxon>Alteromonadales</taxon>
        <taxon>Pseudoalteromonadaceae</taxon>
        <taxon>Pseudoalteromonas</taxon>
    </lineage>
</organism>
<dbReference type="KEGG" id="pxi:J5O05_01025"/>
<dbReference type="AlphaFoldDB" id="A0A975DGU2"/>
<protein>
    <submittedName>
        <fullName evidence="2">HNH endonuclease</fullName>
    </submittedName>
</protein>
<keyword evidence="2" id="KW-0255">Endonuclease</keyword>
<name>A0A975DGU2_9GAMM</name>
<evidence type="ECO:0000313" key="2">
    <source>
        <dbReference type="EMBL" id="QTH71593.1"/>
    </source>
</evidence>
<dbReference type="InterPro" id="IPR003615">
    <property type="entry name" value="HNH_nuc"/>
</dbReference>
<gene>
    <name evidence="2" type="ORF">J5O05_01025</name>
</gene>
<feature type="domain" description="HNH nuclease" evidence="1">
    <location>
        <begin position="229"/>
        <end position="280"/>
    </location>
</feature>